<name>A0A6B8KHP7_9HYPH</name>
<feature type="transmembrane region" description="Helical" evidence="1">
    <location>
        <begin position="146"/>
        <end position="166"/>
    </location>
</feature>
<feature type="transmembrane region" description="Helical" evidence="1">
    <location>
        <begin position="103"/>
        <end position="125"/>
    </location>
</feature>
<keyword evidence="1" id="KW-0472">Membrane</keyword>
<accession>A0A6B8KHP7</accession>
<keyword evidence="1" id="KW-0812">Transmembrane</keyword>
<organism evidence="2 3">
    <name type="scientific">Methylocystis heyeri</name>
    <dbReference type="NCBI Taxonomy" id="391905"/>
    <lineage>
        <taxon>Bacteria</taxon>
        <taxon>Pseudomonadati</taxon>
        <taxon>Pseudomonadota</taxon>
        <taxon>Alphaproteobacteria</taxon>
        <taxon>Hyphomicrobiales</taxon>
        <taxon>Methylocystaceae</taxon>
        <taxon>Methylocystis</taxon>
    </lineage>
</organism>
<dbReference type="OrthoDB" id="7032409at2"/>
<keyword evidence="3" id="KW-1185">Reference proteome</keyword>
<evidence type="ECO:0000313" key="3">
    <source>
        <dbReference type="Proteomes" id="UP000309061"/>
    </source>
</evidence>
<evidence type="ECO:0000313" key="2">
    <source>
        <dbReference type="EMBL" id="QGM46541.1"/>
    </source>
</evidence>
<feature type="transmembrane region" description="Helical" evidence="1">
    <location>
        <begin position="249"/>
        <end position="269"/>
    </location>
</feature>
<dbReference type="RefSeq" id="WP_136496773.1">
    <property type="nucleotide sequence ID" value="NZ_CP046052.1"/>
</dbReference>
<dbReference type="Proteomes" id="UP000309061">
    <property type="component" value="Chromosome"/>
</dbReference>
<protein>
    <submittedName>
        <fullName evidence="2">Uncharacterized protein</fullName>
    </submittedName>
</protein>
<feature type="transmembrane region" description="Helical" evidence="1">
    <location>
        <begin position="71"/>
        <end position="91"/>
    </location>
</feature>
<dbReference type="KEGG" id="mhey:H2LOC_013030"/>
<dbReference type="AlphaFoldDB" id="A0A6B8KHP7"/>
<reference evidence="2 3" key="1">
    <citation type="submission" date="2019-11" db="EMBL/GenBank/DDBJ databases">
        <title>The genome sequence of Methylocystis heyeri.</title>
        <authorList>
            <person name="Oshkin I.Y."/>
            <person name="Miroshnikov K."/>
            <person name="Dedysh S.N."/>
        </authorList>
    </citation>
    <scope>NUCLEOTIDE SEQUENCE [LARGE SCALE GENOMIC DNA]</scope>
    <source>
        <strain evidence="2 3">H2</strain>
    </source>
</reference>
<feature type="transmembrane region" description="Helical" evidence="1">
    <location>
        <begin position="178"/>
        <end position="197"/>
    </location>
</feature>
<gene>
    <name evidence="2" type="ORF">H2LOC_013030</name>
</gene>
<sequence>MTQLHRERPVLQLRGAAATLAASVLADSAMEHYRGSFHNRIMYVPLICSALDIAASAQGASTHAGRTGRSLVYWAGIAVGAAGAGFHFYNVGKRVGGFRWENFFYGAPVGAPFALILSGLTGLAADRIASARESHKKPRFMGLSAGRALAALSSIGLLGATAEAALLHFRGSFQNPAMFLPVTLPPIAAALTAEAALNPAPRKRPLARFWLGLTSFLGMAGVGFHSYGVSRGMGGWRNWRQNALDGPPIPAPPSFSGLALAGLAALNLIEGERQ</sequence>
<keyword evidence="1" id="KW-1133">Transmembrane helix</keyword>
<evidence type="ECO:0000256" key="1">
    <source>
        <dbReference type="SAM" id="Phobius"/>
    </source>
</evidence>
<dbReference type="EMBL" id="CP046052">
    <property type="protein sequence ID" value="QGM46541.1"/>
    <property type="molecule type" value="Genomic_DNA"/>
</dbReference>
<feature type="transmembrane region" description="Helical" evidence="1">
    <location>
        <begin position="209"/>
        <end position="229"/>
    </location>
</feature>
<proteinExistence type="predicted"/>